<comment type="caution">
    <text evidence="10">The sequence shown here is derived from an EMBL/GenBank/DDBJ whole genome shotgun (WGS) entry which is preliminary data.</text>
</comment>
<name>A0A2U1FQU2_9PSEU</name>
<dbReference type="RefSeq" id="WP_116706386.1">
    <property type="nucleotide sequence ID" value="NZ_QEKW01000001.1"/>
</dbReference>
<dbReference type="GO" id="GO:0004833">
    <property type="term" value="F:L-tryptophan 2,3-dioxygenase activity"/>
    <property type="evidence" value="ECO:0007669"/>
    <property type="project" value="UniProtKB-UniRule"/>
</dbReference>
<evidence type="ECO:0000256" key="7">
    <source>
        <dbReference type="ARBA" id="ARBA00023079"/>
    </source>
</evidence>
<evidence type="ECO:0000256" key="4">
    <source>
        <dbReference type="ARBA" id="ARBA00022964"/>
    </source>
</evidence>
<dbReference type="FunFam" id="1.20.58.480:FF:000001">
    <property type="entry name" value="Tryptophan 2,3-dioxygenase"/>
    <property type="match status" value="1"/>
</dbReference>
<keyword evidence="7 9" id="KW-0823">Tryptophan catabolism</keyword>
<dbReference type="Pfam" id="PF03301">
    <property type="entry name" value="Trp_dioxygenase"/>
    <property type="match status" value="2"/>
</dbReference>
<dbReference type="UniPathway" id="UPA00333">
    <property type="reaction ID" value="UER00453"/>
</dbReference>
<keyword evidence="6 9" id="KW-0408">Iron</keyword>
<evidence type="ECO:0000256" key="3">
    <source>
        <dbReference type="ARBA" id="ARBA00022723"/>
    </source>
</evidence>
<keyword evidence="4 9" id="KW-0223">Dioxygenase</keyword>
<evidence type="ECO:0000313" key="10">
    <source>
        <dbReference type="EMBL" id="PVZ14555.1"/>
    </source>
</evidence>
<evidence type="ECO:0000256" key="6">
    <source>
        <dbReference type="ARBA" id="ARBA00023004"/>
    </source>
</evidence>
<accession>A0A2U1FQU2</accession>
<dbReference type="PANTHER" id="PTHR10138:SF0">
    <property type="entry name" value="TRYPTOPHAN 2,3-DIOXYGENASE"/>
    <property type="match status" value="1"/>
</dbReference>
<feature type="binding site" evidence="9">
    <location>
        <position position="240"/>
    </location>
    <ligand>
        <name>substrate</name>
    </ligand>
</feature>
<dbReference type="Proteomes" id="UP000245639">
    <property type="component" value="Unassembled WGS sequence"/>
</dbReference>
<feature type="binding site" evidence="9">
    <location>
        <begin position="37"/>
        <end position="41"/>
    </location>
    <ligand>
        <name>substrate</name>
    </ligand>
</feature>
<dbReference type="GO" id="GO:0020037">
    <property type="term" value="F:heme binding"/>
    <property type="evidence" value="ECO:0007669"/>
    <property type="project" value="UniProtKB-UniRule"/>
</dbReference>
<organism evidence="10 11">
    <name type="scientific">Actinomycetospora cinnamomea</name>
    <dbReference type="NCBI Taxonomy" id="663609"/>
    <lineage>
        <taxon>Bacteria</taxon>
        <taxon>Bacillati</taxon>
        <taxon>Actinomycetota</taxon>
        <taxon>Actinomycetes</taxon>
        <taxon>Pseudonocardiales</taxon>
        <taxon>Pseudonocardiaceae</taxon>
        <taxon>Actinomycetospora</taxon>
    </lineage>
</organism>
<dbReference type="EC" id="1.13.11.11" evidence="9"/>
<evidence type="ECO:0000256" key="8">
    <source>
        <dbReference type="ARBA" id="ARBA00050412"/>
    </source>
</evidence>
<dbReference type="Gene3D" id="1.20.58.480">
    <property type="match status" value="1"/>
</dbReference>
<reference evidence="10 11" key="1">
    <citation type="submission" date="2018-04" db="EMBL/GenBank/DDBJ databases">
        <title>Genomic Encyclopedia of Type Strains, Phase IV (KMG-IV): sequencing the most valuable type-strain genomes for metagenomic binning, comparative biology and taxonomic classification.</title>
        <authorList>
            <person name="Goeker M."/>
        </authorList>
    </citation>
    <scope>NUCLEOTIDE SEQUENCE [LARGE SCALE GENOMIC DNA]</scope>
    <source>
        <strain evidence="10 11">DSM 45771</strain>
    </source>
</reference>
<comment type="function">
    <text evidence="9">Heme-dependent dioxygenase that catalyzes the oxidative cleavage of the L-tryptophan (L-Trp) pyrrole ring and converts L-tryptophan to N-formyl-L-kynurenine. Catalyzes the oxidative cleavage of the indole moiety.</text>
</comment>
<comment type="similarity">
    <text evidence="9">Belongs to the tryptophan 2,3-dioxygenase family.</text>
</comment>
<comment type="subunit">
    <text evidence="1 9">Homotetramer.</text>
</comment>
<dbReference type="EMBL" id="QEKW01000001">
    <property type="protein sequence ID" value="PVZ14555.1"/>
    <property type="molecule type" value="Genomic_DNA"/>
</dbReference>
<dbReference type="PANTHER" id="PTHR10138">
    <property type="entry name" value="TRYPTOPHAN 2,3-DIOXYGENASE"/>
    <property type="match status" value="1"/>
</dbReference>
<evidence type="ECO:0000256" key="5">
    <source>
        <dbReference type="ARBA" id="ARBA00023002"/>
    </source>
</evidence>
<evidence type="ECO:0000256" key="9">
    <source>
        <dbReference type="HAMAP-Rule" id="MF_01972"/>
    </source>
</evidence>
<dbReference type="AlphaFoldDB" id="A0A2U1FQU2"/>
<feature type="binding site" evidence="9">
    <location>
        <position position="103"/>
    </location>
    <ligand>
        <name>substrate</name>
    </ligand>
</feature>
<gene>
    <name evidence="9" type="primary">kynA</name>
    <name evidence="10" type="ORF">C8D89_101420</name>
</gene>
<feature type="binding site" description="axial binding residue" evidence="9">
    <location>
        <position position="226"/>
    </location>
    <ligand>
        <name>heme</name>
        <dbReference type="ChEBI" id="CHEBI:30413"/>
    </ligand>
    <ligandPart>
        <name>Fe</name>
        <dbReference type="ChEBI" id="CHEBI:18248"/>
    </ligandPart>
</feature>
<dbReference type="OrthoDB" id="9776847at2"/>
<keyword evidence="2 9" id="KW-0349">Heme</keyword>
<evidence type="ECO:0000256" key="2">
    <source>
        <dbReference type="ARBA" id="ARBA00022617"/>
    </source>
</evidence>
<evidence type="ECO:0000256" key="1">
    <source>
        <dbReference type="ARBA" id="ARBA00011881"/>
    </source>
</evidence>
<feature type="binding site" evidence="9">
    <location>
        <position position="99"/>
    </location>
    <ligand>
        <name>substrate</name>
    </ligand>
</feature>
<comment type="cofactor">
    <cofactor evidence="9">
        <name>heme</name>
        <dbReference type="ChEBI" id="CHEBI:30413"/>
    </cofactor>
    <text evidence="9">Binds 1 heme group per subunit.</text>
</comment>
<keyword evidence="11" id="KW-1185">Reference proteome</keyword>
<dbReference type="GO" id="GO:0019442">
    <property type="term" value="P:L-tryptophan catabolic process to acetyl-CoA"/>
    <property type="evidence" value="ECO:0007669"/>
    <property type="project" value="TreeGrafter"/>
</dbReference>
<protein>
    <recommendedName>
        <fullName evidence="9">Tryptophan 2,3-dioxygenase</fullName>
        <shortName evidence="9">TDO</shortName>
        <ecNumber evidence="9">1.13.11.11</ecNumber>
    </recommendedName>
    <alternativeName>
        <fullName evidence="9">Tryptamin 2,3-dioxygenase</fullName>
    </alternativeName>
    <alternativeName>
        <fullName evidence="9">Tryptophan oxygenase</fullName>
        <shortName evidence="9">TO</shortName>
        <shortName evidence="9">TRPO</shortName>
    </alternativeName>
    <alternativeName>
        <fullName evidence="9">Tryptophan pyrrolase</fullName>
    </alternativeName>
    <alternativeName>
        <fullName evidence="9">Tryptophanase</fullName>
    </alternativeName>
</protein>
<keyword evidence="5 9" id="KW-0560">Oxidoreductase</keyword>
<comment type="pathway">
    <text evidence="9">Amino-acid degradation; L-tryptophan degradation via kynurenine pathway; L-kynurenine from L-tryptophan: step 1/2.</text>
</comment>
<sequence>MADPTEPLTYGRYLHLDELLAAQAPLSRPEAHDELLFIIQHQTSELWLKLALHELTGACDDLARDDLALALKRLARVKHVQKQLIEQWSVLATLTPSEYQRFRGFLGTSSGFQSYQYRAVEFLLGAKDPAMLELHADDAAARALLTAALERPSLYDEFLRLLARRGHPVPDDVAHRDVRAAHREDPRLVEVFRTIYDAPERHWDVYETCEELVDIEDNLQLWRFRHLKTVERTIGFRTGTGGTTGASFLRRVLDLSFFPELYAVRTAL</sequence>
<dbReference type="HAMAP" id="MF_01972">
    <property type="entry name" value="T23O"/>
    <property type="match status" value="1"/>
</dbReference>
<proteinExistence type="inferred from homology"/>
<dbReference type="SUPFAM" id="SSF140959">
    <property type="entry name" value="Indolic compounds 2,3-dioxygenase-like"/>
    <property type="match status" value="1"/>
</dbReference>
<dbReference type="InterPro" id="IPR004981">
    <property type="entry name" value="Trp_2_3_dOase"/>
</dbReference>
<dbReference type="GO" id="GO:0019441">
    <property type="term" value="P:L-tryptophan catabolic process to kynurenine"/>
    <property type="evidence" value="ECO:0007669"/>
    <property type="project" value="UniProtKB-UniRule"/>
</dbReference>
<keyword evidence="3 9" id="KW-0479">Metal-binding</keyword>
<dbReference type="GO" id="GO:0046872">
    <property type="term" value="F:metal ion binding"/>
    <property type="evidence" value="ECO:0007669"/>
    <property type="project" value="UniProtKB-KW"/>
</dbReference>
<dbReference type="InterPro" id="IPR037217">
    <property type="entry name" value="Trp/Indoleamine_2_3_dOase-like"/>
</dbReference>
<evidence type="ECO:0000313" key="11">
    <source>
        <dbReference type="Proteomes" id="UP000245639"/>
    </source>
</evidence>
<comment type="catalytic activity">
    <reaction evidence="8 9">
        <text>L-tryptophan + O2 = N-formyl-L-kynurenine</text>
        <dbReference type="Rhea" id="RHEA:24536"/>
        <dbReference type="ChEBI" id="CHEBI:15379"/>
        <dbReference type="ChEBI" id="CHEBI:57912"/>
        <dbReference type="ChEBI" id="CHEBI:58629"/>
        <dbReference type="EC" id="1.13.11.11"/>
    </reaction>
</comment>